<dbReference type="Proteomes" id="UP000460412">
    <property type="component" value="Unassembled WGS sequence"/>
</dbReference>
<dbReference type="RefSeq" id="WP_159754736.1">
    <property type="nucleotide sequence ID" value="NZ_CATIFW010000220.1"/>
</dbReference>
<comment type="caution">
    <text evidence="2">The sequence shown here is derived from an EMBL/GenBank/DDBJ whole genome shotgun (WGS) entry which is preliminary data.</text>
</comment>
<name>A0A7X3ML12_9FIRM</name>
<accession>A0A7X3ML12</accession>
<dbReference type="Pfam" id="PF01850">
    <property type="entry name" value="PIN"/>
    <property type="match status" value="1"/>
</dbReference>
<evidence type="ECO:0000259" key="1">
    <source>
        <dbReference type="Pfam" id="PF01850"/>
    </source>
</evidence>
<organism evidence="2 3">
    <name type="scientific">Sporofaciens musculi</name>
    <dbReference type="NCBI Taxonomy" id="2681861"/>
    <lineage>
        <taxon>Bacteria</taxon>
        <taxon>Bacillati</taxon>
        <taxon>Bacillota</taxon>
        <taxon>Clostridia</taxon>
        <taxon>Lachnospirales</taxon>
        <taxon>Lachnospiraceae</taxon>
        <taxon>Sporofaciens</taxon>
    </lineage>
</organism>
<gene>
    <name evidence="2" type="ORF">GN277_23945</name>
</gene>
<evidence type="ECO:0000313" key="2">
    <source>
        <dbReference type="EMBL" id="MXP78292.1"/>
    </source>
</evidence>
<dbReference type="AlphaFoldDB" id="A0A7X3ML12"/>
<dbReference type="EMBL" id="WUQX01000001">
    <property type="protein sequence ID" value="MXP78292.1"/>
    <property type="molecule type" value="Genomic_DNA"/>
</dbReference>
<feature type="domain" description="PIN" evidence="1">
    <location>
        <begin position="7"/>
        <end position="130"/>
    </location>
</feature>
<keyword evidence="3" id="KW-1185">Reference proteome</keyword>
<dbReference type="Gene3D" id="3.40.50.1010">
    <property type="entry name" value="5'-nuclease"/>
    <property type="match status" value="1"/>
</dbReference>
<sequence>MTGYRKVFLDTAPIIYFLDNDVNFGEKAKSILEEILGNGKGLATSVITCMEYLTFPYRNNNYEKAEAFFEFVSDCDIPLYSVNMEIAKKASMIRAEYGYFKAMDALQLASACIQGCDIFLTNDKQLKQFKEIRCVAVEEWRL</sequence>
<proteinExistence type="predicted"/>
<evidence type="ECO:0000313" key="3">
    <source>
        <dbReference type="Proteomes" id="UP000460412"/>
    </source>
</evidence>
<reference evidence="2 3" key="1">
    <citation type="submission" date="2019-12" db="EMBL/GenBank/DDBJ databases">
        <title>Sporaefaciens musculi gen. nov., sp. nov., a novel bacterium isolated from the caecum of an obese mouse.</title>
        <authorList>
            <person name="Rasmussen T.S."/>
            <person name="Streidl T."/>
            <person name="Hitch T.C.A."/>
            <person name="Wortmann E."/>
            <person name="Deptula P."/>
            <person name="Hansen M."/>
            <person name="Nielsen D.S."/>
            <person name="Clavel T."/>
            <person name="Vogensen F.K."/>
        </authorList>
    </citation>
    <scope>NUCLEOTIDE SEQUENCE [LARGE SCALE GENOMIC DNA]</scope>
    <source>
        <strain evidence="2 3">WCA-9-b2</strain>
    </source>
</reference>
<dbReference type="InterPro" id="IPR002716">
    <property type="entry name" value="PIN_dom"/>
</dbReference>
<dbReference type="SUPFAM" id="SSF88723">
    <property type="entry name" value="PIN domain-like"/>
    <property type="match status" value="1"/>
</dbReference>
<protein>
    <submittedName>
        <fullName evidence="2">PIN domain-containing protein</fullName>
    </submittedName>
</protein>
<dbReference type="InterPro" id="IPR029060">
    <property type="entry name" value="PIN-like_dom_sf"/>
</dbReference>